<dbReference type="InterPro" id="IPR006689">
    <property type="entry name" value="Small_GTPase_ARF/SAR"/>
</dbReference>
<dbReference type="GO" id="GO:0031514">
    <property type="term" value="C:motile cilium"/>
    <property type="evidence" value="ECO:0007669"/>
    <property type="project" value="TreeGrafter"/>
</dbReference>
<sequence>MFRLLTSCWCHLKTTEKTQRHVAIIIIGLHNSGKTDLVEAFRRQLPSRSRMDSCSSSEPTTLLVDNYEVSIYDLKGDMQGRKIWPNYYAQAHGLVFVLDSSDLERMQEVKVILPNMLSDERVAGKPILLLANKQDKMDALPPGDIIEYLLLERLMNENKSPCRVEPCSVVKELQRRRQPIIDGLHWLLSAIGEKYEELCTRQQPLPPTIAASSSTRGFEERSPADSFATQMGMSKENRQHVGQHSMEPKPLKSILLVSGSLNVITSGTNLQTLWAPIDFLLHLADIQKEGVIIRPKKNVSVTFALDEPMEEGEYSGENGSHNTAGLRNTSGAHNTAGAGNTAGASNTAGARITAGALIIAGTRIIAGAFNTPELRYGPSDDFHPPAPYTEDDLFEEPRAKRRMGTWDSEDMLLDNP</sequence>
<evidence type="ECO:0000256" key="2">
    <source>
        <dbReference type="ARBA" id="ARBA00023134"/>
    </source>
</evidence>
<dbReference type="GeneID" id="109555110"/>
<name>A0A6P5BET8_BOSIN</name>
<evidence type="ECO:0000256" key="1">
    <source>
        <dbReference type="ARBA" id="ARBA00022741"/>
    </source>
</evidence>
<reference evidence="7" key="1">
    <citation type="submission" date="2025-08" db="UniProtKB">
        <authorList>
            <consortium name="RefSeq"/>
        </authorList>
    </citation>
    <scope>IDENTIFICATION</scope>
    <source>
        <tissue evidence="7">Blood</tissue>
    </source>
</reference>
<dbReference type="InterPro" id="IPR027417">
    <property type="entry name" value="P-loop_NTPase"/>
</dbReference>
<dbReference type="SUPFAM" id="SSF52540">
    <property type="entry name" value="P-loop containing nucleoside triphosphate hydrolases"/>
    <property type="match status" value="1"/>
</dbReference>
<dbReference type="KEGG" id="biu:109555110"/>
<dbReference type="GO" id="GO:0005525">
    <property type="term" value="F:GTP binding"/>
    <property type="evidence" value="ECO:0007669"/>
    <property type="project" value="UniProtKB-KW"/>
</dbReference>
<dbReference type="PROSITE" id="PS51417">
    <property type="entry name" value="ARF"/>
    <property type="match status" value="1"/>
</dbReference>
<keyword evidence="2 3" id="KW-0342">GTP-binding</keyword>
<dbReference type="Proteomes" id="UP001652663">
    <property type="component" value="Chromosome X"/>
</dbReference>
<keyword evidence="6" id="KW-1185">Reference proteome</keyword>
<evidence type="ECO:0000256" key="3">
    <source>
        <dbReference type="PIRSR" id="PIRSR606689-1"/>
    </source>
</evidence>
<dbReference type="InterPro" id="IPR051995">
    <property type="entry name" value="Ciliary_GTPase"/>
</dbReference>
<dbReference type="RefSeq" id="XP_019811247.2">
    <property type="nucleotide sequence ID" value="XM_019955688.2"/>
</dbReference>
<dbReference type="InterPro" id="IPR005225">
    <property type="entry name" value="Small_GTP-bd"/>
</dbReference>
<keyword evidence="1 3" id="KW-0547">Nucleotide-binding</keyword>
<keyword evidence="4" id="KW-0460">Magnesium</keyword>
<protein>
    <submittedName>
        <fullName evidence="7">ADP-ribosylation factor-like protein 13A isoform X1</fullName>
    </submittedName>
</protein>
<dbReference type="GO" id="GO:1905515">
    <property type="term" value="P:non-motile cilium assembly"/>
    <property type="evidence" value="ECO:0007669"/>
    <property type="project" value="TreeGrafter"/>
</dbReference>
<organism evidence="6 7">
    <name type="scientific">Bos indicus</name>
    <name type="common">Zebu</name>
    <dbReference type="NCBI Taxonomy" id="9915"/>
    <lineage>
        <taxon>Eukaryota</taxon>
        <taxon>Metazoa</taxon>
        <taxon>Chordata</taxon>
        <taxon>Craniata</taxon>
        <taxon>Vertebrata</taxon>
        <taxon>Euteleostomi</taxon>
        <taxon>Mammalia</taxon>
        <taxon>Eutheria</taxon>
        <taxon>Laurasiatheria</taxon>
        <taxon>Artiodactyla</taxon>
        <taxon>Ruminantia</taxon>
        <taxon>Pecora</taxon>
        <taxon>Bovidae</taxon>
        <taxon>Bovinae</taxon>
        <taxon>Bos</taxon>
    </lineage>
</organism>
<dbReference type="PRINTS" id="PR00328">
    <property type="entry name" value="SAR1GTPBP"/>
</dbReference>
<feature type="binding site" evidence="3">
    <location>
        <begin position="28"/>
        <end position="35"/>
    </location>
    <ligand>
        <name>GTP</name>
        <dbReference type="ChEBI" id="CHEBI:37565"/>
    </ligand>
</feature>
<dbReference type="GO" id="GO:0060170">
    <property type="term" value="C:ciliary membrane"/>
    <property type="evidence" value="ECO:0007669"/>
    <property type="project" value="TreeGrafter"/>
</dbReference>
<dbReference type="SMART" id="SM00177">
    <property type="entry name" value="ARF"/>
    <property type="match status" value="1"/>
</dbReference>
<feature type="binding site" evidence="4">
    <location>
        <position position="35"/>
    </location>
    <ligand>
        <name>Mg(2+)</name>
        <dbReference type="ChEBI" id="CHEBI:18420"/>
    </ligand>
</feature>
<dbReference type="Pfam" id="PF00025">
    <property type="entry name" value="Arf"/>
    <property type="match status" value="1"/>
</dbReference>
<accession>A0A6P5BET8</accession>
<evidence type="ECO:0000256" key="4">
    <source>
        <dbReference type="PIRSR" id="PIRSR606689-2"/>
    </source>
</evidence>
<dbReference type="Gene3D" id="3.40.50.300">
    <property type="entry name" value="P-loop containing nucleotide triphosphate hydrolases"/>
    <property type="match status" value="1"/>
</dbReference>
<dbReference type="NCBIfam" id="TIGR00231">
    <property type="entry name" value="small_GTP"/>
    <property type="match status" value="1"/>
</dbReference>
<dbReference type="AlphaFoldDB" id="A0A6P5BET8"/>
<evidence type="ECO:0000313" key="6">
    <source>
        <dbReference type="Proteomes" id="UP001652663"/>
    </source>
</evidence>
<dbReference type="GO" id="GO:0046872">
    <property type="term" value="F:metal ion binding"/>
    <property type="evidence" value="ECO:0007669"/>
    <property type="project" value="UniProtKB-KW"/>
</dbReference>
<feature type="region of interest" description="Disordered" evidence="5">
    <location>
        <begin position="377"/>
        <end position="416"/>
    </location>
</feature>
<evidence type="ECO:0000313" key="7">
    <source>
        <dbReference type="RefSeq" id="XP_019811247.2"/>
    </source>
</evidence>
<evidence type="ECO:0000256" key="5">
    <source>
        <dbReference type="SAM" id="MobiDB-lite"/>
    </source>
</evidence>
<keyword evidence="4" id="KW-0479">Metal-binding</keyword>
<dbReference type="SMART" id="SM00178">
    <property type="entry name" value="SAR"/>
    <property type="match status" value="1"/>
</dbReference>
<dbReference type="PANTHER" id="PTHR46090:SF1">
    <property type="entry name" value="ADP-RIBOSYLATION FACTOR-LIKE PROTEIN 13A"/>
    <property type="match status" value="1"/>
</dbReference>
<dbReference type="CTD" id="392509"/>
<dbReference type="GO" id="GO:0097500">
    <property type="term" value="P:receptor localization to non-motile cilium"/>
    <property type="evidence" value="ECO:0007669"/>
    <property type="project" value="TreeGrafter"/>
</dbReference>
<dbReference type="OrthoDB" id="14717at2759"/>
<feature type="binding site" evidence="3">
    <location>
        <begin position="132"/>
        <end position="135"/>
    </location>
    <ligand>
        <name>GTP</name>
        <dbReference type="ChEBI" id="CHEBI:37565"/>
    </ligand>
</feature>
<proteinExistence type="predicted"/>
<dbReference type="GO" id="GO:0003924">
    <property type="term" value="F:GTPase activity"/>
    <property type="evidence" value="ECO:0007669"/>
    <property type="project" value="InterPro"/>
</dbReference>
<gene>
    <name evidence="7" type="primary">ARL13A</name>
</gene>
<dbReference type="PANTHER" id="PTHR46090">
    <property type="entry name" value="ADP-RIBOSYLATION FACTOR-LIKE PROTEIN 13B"/>
    <property type="match status" value="1"/>
</dbReference>
<feature type="binding site" evidence="3">
    <location>
        <position position="76"/>
    </location>
    <ligand>
        <name>GTP</name>
        <dbReference type="ChEBI" id="CHEBI:37565"/>
    </ligand>
</feature>
<feature type="compositionally biased region" description="Acidic residues" evidence="5">
    <location>
        <begin position="407"/>
        <end position="416"/>
    </location>
</feature>
<dbReference type="GO" id="GO:0097730">
    <property type="term" value="C:non-motile cilium"/>
    <property type="evidence" value="ECO:0007669"/>
    <property type="project" value="TreeGrafter"/>
</dbReference>